<evidence type="ECO:0000256" key="1">
    <source>
        <dbReference type="ARBA" id="ARBA00022490"/>
    </source>
</evidence>
<gene>
    <name evidence="4" type="ORF">D9Q98_002586</name>
</gene>
<dbReference type="Pfam" id="PF25084">
    <property type="entry name" value="LbH_EIF2B"/>
    <property type="match status" value="1"/>
</dbReference>
<feature type="domain" description="W2" evidence="3">
    <location>
        <begin position="360"/>
        <end position="557"/>
    </location>
</feature>
<protein>
    <recommendedName>
        <fullName evidence="3">W2 domain-containing protein</fullName>
    </recommendedName>
</protein>
<dbReference type="Gene3D" id="1.25.40.180">
    <property type="match status" value="1"/>
</dbReference>
<sequence length="557" mass="60175">MPGTISGTCMVAADPCSKQLLRLEQCWTRGTTSLGTHIFGERNAVAVRSGYQLSGVYICAQDALVLLSDNFDYQSIASDLVPGVLAEQELGSTLYIHELARGYVEQVCSSAYVGMLADMVGRWTYPWVPDNTGDRSGSCRFNRGTYVDASAFVAPSSRITKGSLVGRGSRVDVGACLNRCILGRDCHIGESSTLQASCLHAQACVEDSCQVSFALLGERALVRSHAHLETGTVLAKHTVVDAAHCVSAGTCVSLAQPMSAGESEDEAEDTSAEQHGLIQTAAAALAAGGIPETAVAFHTDTVGPFGAGFAWKELGSKAFLVPPSLSSFTGQLEPAPDSEAGDFTKDASTTDDVSIEDPGQRPTDQFKCEVSETILRCITEGISHNNAVIELNGLKIAEDRTFADCARYVFITMLSLCLPPSSSVKPEYLRLFPDARVDICGRGGRLELLRRLNGQLKAWKGLLQRFLKSNDDQVELLLSFEEYCLEDADVPGAPCGSLFSGLFPQVVKLCYDHELLCEEAILAWAREKEHAAQEDRRFVELCVELLEWLDDAEEESD</sequence>
<evidence type="ECO:0000256" key="2">
    <source>
        <dbReference type="SAM" id="MobiDB-lite"/>
    </source>
</evidence>
<evidence type="ECO:0000313" key="4">
    <source>
        <dbReference type="EMBL" id="KAI3434513.1"/>
    </source>
</evidence>
<dbReference type="GO" id="GO:0005085">
    <property type="term" value="F:guanyl-nucleotide exchange factor activity"/>
    <property type="evidence" value="ECO:0007669"/>
    <property type="project" value="InterPro"/>
</dbReference>
<feature type="region of interest" description="Disordered" evidence="2">
    <location>
        <begin position="330"/>
        <end position="364"/>
    </location>
</feature>
<proteinExistence type="predicted"/>
<dbReference type="PANTHER" id="PTHR45887">
    <property type="entry name" value="TRANSLATION INITIATION FACTOR EIF-2B SUBUNIT EPSILON"/>
    <property type="match status" value="1"/>
</dbReference>
<comment type="caution">
    <text evidence="4">The sequence shown here is derived from an EMBL/GenBank/DDBJ whole genome shotgun (WGS) entry which is preliminary data.</text>
</comment>
<evidence type="ECO:0000313" key="5">
    <source>
        <dbReference type="Proteomes" id="UP001055712"/>
    </source>
</evidence>
<reference evidence="4" key="2">
    <citation type="submission" date="2020-11" db="EMBL/GenBank/DDBJ databases">
        <authorList>
            <person name="Cecchin M."/>
            <person name="Marcolungo L."/>
            <person name="Rossato M."/>
            <person name="Girolomoni L."/>
            <person name="Cosentino E."/>
            <person name="Cuine S."/>
            <person name="Li-Beisson Y."/>
            <person name="Delledonne M."/>
            <person name="Ballottari M."/>
        </authorList>
    </citation>
    <scope>NUCLEOTIDE SEQUENCE</scope>
    <source>
        <strain evidence="4">211/11P</strain>
        <tissue evidence="4">Whole cell</tissue>
    </source>
</reference>
<dbReference type="SUPFAM" id="SSF48371">
    <property type="entry name" value="ARM repeat"/>
    <property type="match status" value="1"/>
</dbReference>
<dbReference type="Proteomes" id="UP001055712">
    <property type="component" value="Unassembled WGS sequence"/>
</dbReference>
<reference evidence="4" key="1">
    <citation type="journal article" date="2019" name="Plant J.">
        <title>Chlorella vulgaris genome assembly and annotation reveals the molecular basis for metabolic acclimation to high light conditions.</title>
        <authorList>
            <person name="Cecchin M."/>
            <person name="Marcolungo L."/>
            <person name="Rossato M."/>
            <person name="Girolomoni L."/>
            <person name="Cosentino E."/>
            <person name="Cuine S."/>
            <person name="Li-Beisson Y."/>
            <person name="Delledonne M."/>
            <person name="Ballottari M."/>
        </authorList>
    </citation>
    <scope>NUCLEOTIDE SEQUENCE</scope>
    <source>
        <strain evidence="4">211/11P</strain>
    </source>
</reference>
<name>A0A9D4YZ88_CHLVU</name>
<dbReference type="GO" id="GO:0005851">
    <property type="term" value="C:eukaryotic translation initiation factor 2B complex"/>
    <property type="evidence" value="ECO:0007669"/>
    <property type="project" value="TreeGrafter"/>
</dbReference>
<dbReference type="InterPro" id="IPR044123">
    <property type="entry name" value="W2_eIF2B_epsilon"/>
</dbReference>
<dbReference type="InterPro" id="IPR016024">
    <property type="entry name" value="ARM-type_fold"/>
</dbReference>
<dbReference type="SUPFAM" id="SSF51161">
    <property type="entry name" value="Trimeric LpxA-like enzymes"/>
    <property type="match status" value="1"/>
</dbReference>
<evidence type="ECO:0000259" key="3">
    <source>
        <dbReference type="PROSITE" id="PS51363"/>
    </source>
</evidence>
<dbReference type="OrthoDB" id="424572at2759"/>
<dbReference type="AlphaFoldDB" id="A0A9D4YZ88"/>
<dbReference type="SMART" id="SM00515">
    <property type="entry name" value="eIF5C"/>
    <property type="match status" value="1"/>
</dbReference>
<dbReference type="GO" id="GO:0003743">
    <property type="term" value="F:translation initiation factor activity"/>
    <property type="evidence" value="ECO:0007669"/>
    <property type="project" value="TreeGrafter"/>
</dbReference>
<keyword evidence="1" id="KW-0963">Cytoplasm</keyword>
<dbReference type="InterPro" id="IPR011004">
    <property type="entry name" value="Trimer_LpxA-like_sf"/>
</dbReference>
<dbReference type="Gene3D" id="2.160.10.10">
    <property type="entry name" value="Hexapeptide repeat proteins"/>
    <property type="match status" value="1"/>
</dbReference>
<dbReference type="Pfam" id="PF02020">
    <property type="entry name" value="W2"/>
    <property type="match status" value="1"/>
</dbReference>
<dbReference type="CDD" id="cd11558">
    <property type="entry name" value="W2_eIF2B_epsilon"/>
    <property type="match status" value="1"/>
</dbReference>
<dbReference type="InterPro" id="IPR051956">
    <property type="entry name" value="eIF2B_epsilon"/>
</dbReference>
<dbReference type="GO" id="GO:0031369">
    <property type="term" value="F:translation initiation factor binding"/>
    <property type="evidence" value="ECO:0007669"/>
    <property type="project" value="InterPro"/>
</dbReference>
<dbReference type="PANTHER" id="PTHR45887:SF1">
    <property type="entry name" value="TRANSLATION INITIATION FACTOR EIF-2B SUBUNIT EPSILON"/>
    <property type="match status" value="1"/>
</dbReference>
<dbReference type="PROSITE" id="PS51363">
    <property type="entry name" value="W2"/>
    <property type="match status" value="1"/>
</dbReference>
<keyword evidence="5" id="KW-1185">Reference proteome</keyword>
<dbReference type="InterPro" id="IPR003307">
    <property type="entry name" value="W2_domain"/>
</dbReference>
<accession>A0A9D4YZ88</accession>
<dbReference type="EMBL" id="SIDB01000003">
    <property type="protein sequence ID" value="KAI3434513.1"/>
    <property type="molecule type" value="Genomic_DNA"/>
</dbReference>
<dbReference type="InterPro" id="IPR056764">
    <property type="entry name" value="LbH_EIF2B3/5"/>
</dbReference>
<organism evidence="4 5">
    <name type="scientific">Chlorella vulgaris</name>
    <name type="common">Green alga</name>
    <dbReference type="NCBI Taxonomy" id="3077"/>
    <lineage>
        <taxon>Eukaryota</taxon>
        <taxon>Viridiplantae</taxon>
        <taxon>Chlorophyta</taxon>
        <taxon>core chlorophytes</taxon>
        <taxon>Trebouxiophyceae</taxon>
        <taxon>Chlorellales</taxon>
        <taxon>Chlorellaceae</taxon>
        <taxon>Chlorella clade</taxon>
        <taxon>Chlorella</taxon>
    </lineage>
</organism>